<sequence>MSCTNKFGDPIQEKEIICNSEIFKQQECTINKNLGCLITEMKLEKKNGLCFEIIYKTCGFNEPHASQYKGPYTEVKDTDYGKEILTKTRCFTNNCNI</sequence>
<dbReference type="WormBase" id="SRAE_1000062100">
    <property type="protein sequence ID" value="SRP05344"/>
    <property type="gene ID" value="WBGene00257218"/>
</dbReference>
<protein>
    <submittedName>
        <fullName evidence="3">DUF19 domain-containing protein</fullName>
    </submittedName>
</protein>
<evidence type="ECO:0000313" key="1">
    <source>
        <dbReference type="EMBL" id="CEF62348.1"/>
    </source>
</evidence>
<gene>
    <name evidence="1 3 4" type="ORF">SRAE_1000062100</name>
</gene>
<dbReference type="AlphaFoldDB" id="A0A090MUP6"/>
<keyword evidence="2" id="KW-1185">Reference proteome</keyword>
<dbReference type="RefSeq" id="XP_024501550.1">
    <property type="nucleotide sequence ID" value="XM_024647477.1"/>
</dbReference>
<dbReference type="GeneID" id="36374713"/>
<evidence type="ECO:0000313" key="3">
    <source>
        <dbReference type="WBParaSite" id="SRAE_1000062100.1"/>
    </source>
</evidence>
<evidence type="ECO:0000313" key="2">
    <source>
        <dbReference type="Proteomes" id="UP000035682"/>
    </source>
</evidence>
<dbReference type="WBParaSite" id="SRAE_1000062100.1">
    <property type="protein sequence ID" value="SRAE_1000062100.1"/>
    <property type="gene ID" value="WBGene00257218"/>
</dbReference>
<evidence type="ECO:0000313" key="4">
    <source>
        <dbReference type="WormBase" id="SRAE_1000062100"/>
    </source>
</evidence>
<reference evidence="1 2" key="1">
    <citation type="submission" date="2014-09" db="EMBL/GenBank/DDBJ databases">
        <authorList>
            <person name="Martin A.A."/>
        </authorList>
    </citation>
    <scope>NUCLEOTIDE SEQUENCE</scope>
    <source>
        <strain evidence="2">ED321</strain>
        <strain evidence="1">ED321 Heterogonic</strain>
    </source>
</reference>
<proteinExistence type="predicted"/>
<organism evidence="1">
    <name type="scientific">Strongyloides ratti</name>
    <name type="common">Parasitic roundworm</name>
    <dbReference type="NCBI Taxonomy" id="34506"/>
    <lineage>
        <taxon>Eukaryota</taxon>
        <taxon>Metazoa</taxon>
        <taxon>Ecdysozoa</taxon>
        <taxon>Nematoda</taxon>
        <taxon>Chromadorea</taxon>
        <taxon>Rhabditida</taxon>
        <taxon>Tylenchina</taxon>
        <taxon>Panagrolaimomorpha</taxon>
        <taxon>Strongyloidoidea</taxon>
        <taxon>Strongyloididae</taxon>
        <taxon>Strongyloides</taxon>
    </lineage>
</organism>
<dbReference type="Proteomes" id="UP000035682">
    <property type="component" value="Unplaced"/>
</dbReference>
<name>A0A090MUP6_STRRB</name>
<dbReference type="EMBL" id="LN609528">
    <property type="protein sequence ID" value="CEF62348.1"/>
    <property type="molecule type" value="Genomic_DNA"/>
</dbReference>
<dbReference type="CTD" id="36374713"/>
<accession>A0A090MUP6</accession>
<reference evidence="3" key="2">
    <citation type="submission" date="2020-12" db="UniProtKB">
        <authorList>
            <consortium name="WormBaseParasite"/>
        </authorList>
    </citation>
    <scope>IDENTIFICATION</scope>
</reference>